<evidence type="ECO:0000313" key="2">
    <source>
        <dbReference type="EMBL" id="MBB3941807.1"/>
    </source>
</evidence>
<feature type="transmembrane region" description="Helical" evidence="1">
    <location>
        <begin position="82"/>
        <end position="102"/>
    </location>
</feature>
<evidence type="ECO:0000256" key="1">
    <source>
        <dbReference type="SAM" id="Phobius"/>
    </source>
</evidence>
<feature type="transmembrane region" description="Helical" evidence="1">
    <location>
        <begin position="31"/>
        <end position="50"/>
    </location>
</feature>
<dbReference type="AlphaFoldDB" id="A0A840AXP8"/>
<feature type="transmembrane region" description="Helical" evidence="1">
    <location>
        <begin position="6"/>
        <end position="24"/>
    </location>
</feature>
<sequence length="142" mass="15482">MDILQSAFIFALLLCALYAGINGGRTGRAGAAIFIVATILSAAAATMNPSWATTSYGLFAVDGGCLLALIVLALNSNRYWPIWAMGFQTVAVATHMATLWLPDLVAKSYQALLSFWAIPILWVMVMGTRKDRQYERRKVHVA</sequence>
<feature type="transmembrane region" description="Helical" evidence="1">
    <location>
        <begin position="108"/>
        <end position="128"/>
    </location>
</feature>
<keyword evidence="3" id="KW-1185">Reference proteome</keyword>
<feature type="transmembrane region" description="Helical" evidence="1">
    <location>
        <begin position="56"/>
        <end position="75"/>
    </location>
</feature>
<dbReference type="RefSeq" id="WP_183938911.1">
    <property type="nucleotide sequence ID" value="NZ_BAABBG010000001.1"/>
</dbReference>
<name>A0A840AXP8_9SPHN</name>
<keyword evidence="1" id="KW-0812">Transmembrane</keyword>
<accession>A0A840AXP8</accession>
<keyword evidence="1" id="KW-1133">Transmembrane helix</keyword>
<dbReference type="Proteomes" id="UP000581447">
    <property type="component" value="Unassembled WGS sequence"/>
</dbReference>
<protein>
    <submittedName>
        <fullName evidence="2">Uncharacterized protein</fullName>
    </submittedName>
</protein>
<keyword evidence="1" id="KW-0472">Membrane</keyword>
<proteinExistence type="predicted"/>
<organism evidence="2 3">
    <name type="scientific">Sphingorhabdus rigui</name>
    <dbReference type="NCBI Taxonomy" id="1282858"/>
    <lineage>
        <taxon>Bacteria</taxon>
        <taxon>Pseudomonadati</taxon>
        <taxon>Pseudomonadota</taxon>
        <taxon>Alphaproteobacteria</taxon>
        <taxon>Sphingomonadales</taxon>
        <taxon>Sphingomonadaceae</taxon>
        <taxon>Sphingorhabdus</taxon>
    </lineage>
</organism>
<reference evidence="2 3" key="1">
    <citation type="submission" date="2020-08" db="EMBL/GenBank/DDBJ databases">
        <title>Genomic Encyclopedia of Type Strains, Phase IV (KMG-IV): sequencing the most valuable type-strain genomes for metagenomic binning, comparative biology and taxonomic classification.</title>
        <authorList>
            <person name="Goeker M."/>
        </authorList>
    </citation>
    <scope>NUCLEOTIDE SEQUENCE [LARGE SCALE GENOMIC DNA]</scope>
    <source>
        <strain evidence="2 3">DSM 29050</strain>
    </source>
</reference>
<dbReference type="EMBL" id="JACIEA010000001">
    <property type="protein sequence ID" value="MBB3941807.1"/>
    <property type="molecule type" value="Genomic_DNA"/>
</dbReference>
<evidence type="ECO:0000313" key="3">
    <source>
        <dbReference type="Proteomes" id="UP000581447"/>
    </source>
</evidence>
<gene>
    <name evidence="2" type="ORF">GGR91_000029</name>
</gene>
<comment type="caution">
    <text evidence="2">The sequence shown here is derived from an EMBL/GenBank/DDBJ whole genome shotgun (WGS) entry which is preliminary data.</text>
</comment>